<feature type="region of interest" description="Disordered" evidence="1">
    <location>
        <begin position="838"/>
        <end position="883"/>
    </location>
</feature>
<accession>A0A423WME6</accession>
<organism evidence="2 3">
    <name type="scientific">Cytospora leucostoma</name>
    <dbReference type="NCBI Taxonomy" id="1230097"/>
    <lineage>
        <taxon>Eukaryota</taxon>
        <taxon>Fungi</taxon>
        <taxon>Dikarya</taxon>
        <taxon>Ascomycota</taxon>
        <taxon>Pezizomycotina</taxon>
        <taxon>Sordariomycetes</taxon>
        <taxon>Sordariomycetidae</taxon>
        <taxon>Diaporthales</taxon>
        <taxon>Cytosporaceae</taxon>
        <taxon>Cytospora</taxon>
    </lineage>
</organism>
<gene>
    <name evidence="2" type="ORF">VPNG_07456</name>
</gene>
<evidence type="ECO:0000256" key="1">
    <source>
        <dbReference type="SAM" id="MobiDB-lite"/>
    </source>
</evidence>
<dbReference type="InParanoid" id="A0A423WME6"/>
<feature type="compositionally biased region" description="Basic and acidic residues" evidence="1">
    <location>
        <begin position="754"/>
        <end position="763"/>
    </location>
</feature>
<feature type="compositionally biased region" description="Basic and acidic residues" evidence="1">
    <location>
        <begin position="94"/>
        <end position="110"/>
    </location>
</feature>
<feature type="compositionally biased region" description="Polar residues" evidence="1">
    <location>
        <begin position="363"/>
        <end position="385"/>
    </location>
</feature>
<dbReference type="Proteomes" id="UP000285146">
    <property type="component" value="Unassembled WGS sequence"/>
</dbReference>
<feature type="region of interest" description="Disordered" evidence="1">
    <location>
        <begin position="565"/>
        <end position="623"/>
    </location>
</feature>
<proteinExistence type="predicted"/>
<feature type="compositionally biased region" description="Polar residues" evidence="1">
    <location>
        <begin position="287"/>
        <end position="301"/>
    </location>
</feature>
<feature type="compositionally biased region" description="Polar residues" evidence="1">
    <location>
        <begin position="137"/>
        <end position="155"/>
    </location>
</feature>
<feature type="region of interest" description="Disordered" evidence="1">
    <location>
        <begin position="679"/>
        <end position="715"/>
    </location>
</feature>
<evidence type="ECO:0008006" key="4">
    <source>
        <dbReference type="Google" id="ProtNLM"/>
    </source>
</evidence>
<feature type="compositionally biased region" description="Basic and acidic residues" evidence="1">
    <location>
        <begin position="271"/>
        <end position="283"/>
    </location>
</feature>
<dbReference type="OrthoDB" id="5369729at2759"/>
<feature type="compositionally biased region" description="Pro residues" evidence="1">
    <location>
        <begin position="111"/>
        <end position="123"/>
    </location>
</feature>
<dbReference type="EMBL" id="LKEB01000047">
    <property type="protein sequence ID" value="ROW04607.1"/>
    <property type="molecule type" value="Genomic_DNA"/>
</dbReference>
<feature type="compositionally biased region" description="Polar residues" evidence="1">
    <location>
        <begin position="48"/>
        <end position="65"/>
    </location>
</feature>
<feature type="region of interest" description="Disordered" evidence="1">
    <location>
        <begin position="1"/>
        <end position="403"/>
    </location>
</feature>
<sequence length="883" mass="95410">MTSPSAADAGVFEDAGSNSGDRVDLETAAAAVADHDVDPAAFDPGQTEALTSNSAVDTPLQQSAECASAQPADTTADEVAQGPRELTIPPQRAVDGDAPHDDDTEQRESTPRPPVSYRPPLPSSTPGRPVIPPIRSFRSSGSRKSLQTNMNNSTYRAYEDGDKSANTNHRYRSLRALEGHTSTDSSKEISSPNAEEETLHTIESENTADIFMNIAREDSSSNSRQKPDEHRDGDHDGPVSRVVRSARQRPLSTVLPSPFQNPTSPPQVSRRLSDPSRARRTAEDQPDQYSNRGLPYRSNTIDRPPLSFDASRARSTVSSLRPSPITPRAYGAPETSAEGSTIFARRPATTEHPRSAHRYPTGLSKSFNTSPRVPRINESQHTTGSGAHHEASESSNSTAAPSTVWDELDELKSRIHRLELTGKMPRTSGAAMSRASDERPPTAGTGATTLSGSPKRASGTGAAPTEIYSTTSSARESQPILKSALSKTKPWVSSDVYNAMEAAANDALSLSQMMGAVGQPGPISSGASTIGGGGSTTVTDRQLRKKTDSICRSLTELCLALTDEGSRRKNTSQTSQPEPREIKESTEQEPVSSPPPMKIFSGISSRRGTINADEPLPSVEYMTSPRPTRLEKRASTTFNFTGLSGSSALANPRYASSVLGDEPTSLGRKSSLVIARTRRGVTEEPDDQGRKTSLLRTRRAGTEGPEEGRKASYLLPQRRLTGIARASDIDEEPESRFRVPSRAITELGALRVEVPNRDREDGGRGYAQGPEPFSANSALPRRRLLTSHLPTPSLRSSRLSTPTTPSARRFFEMERSAQQDQQERQDRAEMSDLTERLAEERGQRQYSSGPSTTTFVNRGSINRKRHSGIPSFSGTASNVGGYR</sequence>
<evidence type="ECO:0000313" key="3">
    <source>
        <dbReference type="Proteomes" id="UP000285146"/>
    </source>
</evidence>
<reference evidence="2 3" key="1">
    <citation type="submission" date="2015-09" db="EMBL/GenBank/DDBJ databases">
        <title>Host preference determinants of Valsa canker pathogens revealed by comparative genomics.</title>
        <authorList>
            <person name="Yin Z."/>
            <person name="Huang L."/>
        </authorList>
    </citation>
    <scope>NUCLEOTIDE SEQUENCE [LARGE SCALE GENOMIC DNA]</scope>
    <source>
        <strain evidence="2 3">SXYLt</strain>
    </source>
</reference>
<feature type="compositionally biased region" description="Basic and acidic residues" evidence="1">
    <location>
        <begin position="215"/>
        <end position="238"/>
    </location>
</feature>
<name>A0A423WME6_9PEZI</name>
<feature type="compositionally biased region" description="Polar residues" evidence="1">
    <location>
        <begin position="844"/>
        <end position="860"/>
    </location>
</feature>
<feature type="region of interest" description="Disordered" evidence="1">
    <location>
        <begin position="753"/>
        <end position="781"/>
    </location>
</feature>
<keyword evidence="3" id="KW-1185">Reference proteome</keyword>
<feature type="compositionally biased region" description="Polar residues" evidence="1">
    <location>
        <begin position="180"/>
        <end position="193"/>
    </location>
</feature>
<feature type="compositionally biased region" description="Polar residues" evidence="1">
    <location>
        <begin position="250"/>
        <end position="262"/>
    </location>
</feature>
<protein>
    <recommendedName>
        <fullName evidence="4">LPXTG-motif cell wall anchor domain protein</fullName>
    </recommendedName>
</protein>
<feature type="region of interest" description="Disordered" evidence="1">
    <location>
        <begin position="520"/>
        <end position="541"/>
    </location>
</feature>
<feature type="compositionally biased region" description="Polar residues" evidence="1">
    <location>
        <begin position="870"/>
        <end position="883"/>
    </location>
</feature>
<dbReference type="STRING" id="1230097.A0A423WME6"/>
<evidence type="ECO:0000313" key="2">
    <source>
        <dbReference type="EMBL" id="ROW04607.1"/>
    </source>
</evidence>
<dbReference type="AlphaFoldDB" id="A0A423WME6"/>
<feature type="region of interest" description="Disordered" evidence="1">
    <location>
        <begin position="417"/>
        <end position="478"/>
    </location>
</feature>
<feature type="compositionally biased region" description="Polar residues" evidence="1">
    <location>
        <begin position="467"/>
        <end position="476"/>
    </location>
</feature>
<comment type="caution">
    <text evidence="2">The sequence shown here is derived from an EMBL/GenBank/DDBJ whole genome shotgun (WGS) entry which is preliminary data.</text>
</comment>